<evidence type="ECO:0000313" key="2">
    <source>
        <dbReference type="EMBL" id="MDH8676866.1"/>
    </source>
</evidence>
<accession>A0ABT6N8X2</accession>
<evidence type="ECO:0000313" key="3">
    <source>
        <dbReference type="Proteomes" id="UP001158045"/>
    </source>
</evidence>
<name>A0ABT6N8X2_9FIRM</name>
<dbReference type="RefSeq" id="WP_281092667.1">
    <property type="nucleotide sequence ID" value="NZ_JARYZI010000001.1"/>
</dbReference>
<dbReference type="InterPro" id="IPR013216">
    <property type="entry name" value="Methyltransf_11"/>
</dbReference>
<reference evidence="2 3" key="1">
    <citation type="submission" date="2023-04" db="EMBL/GenBank/DDBJ databases">
        <title>Fusibacter bizertensis strain WBS, isolated from littoral bottom sediments of the Arctic seas - biochemical and genomic analysis.</title>
        <authorList>
            <person name="Brioukhanov A.L."/>
        </authorList>
    </citation>
    <scope>NUCLEOTIDE SEQUENCE [LARGE SCALE GENOMIC DNA]</scope>
    <source>
        <strain evidence="2 3">WBS</strain>
    </source>
</reference>
<dbReference type="SUPFAM" id="SSF53335">
    <property type="entry name" value="S-adenosyl-L-methionine-dependent methyltransferases"/>
    <property type="match status" value="1"/>
</dbReference>
<dbReference type="Pfam" id="PF08241">
    <property type="entry name" value="Methyltransf_11"/>
    <property type="match status" value="1"/>
</dbReference>
<comment type="caution">
    <text evidence="2">The sequence shown here is derived from an EMBL/GenBank/DDBJ whole genome shotgun (WGS) entry which is preliminary data.</text>
</comment>
<dbReference type="EMBL" id="JARYZI010000001">
    <property type="protein sequence ID" value="MDH8676866.1"/>
    <property type="molecule type" value="Genomic_DNA"/>
</dbReference>
<sequence length="260" mass="29769">MEIKSESIEDFYNSIDESARLKRKHTNQIEFLTTVEYLNKCIKPNSSILDACAGGGIYSFYFSDRGHQVDAGDLVEKNVADIISSQKDHSELNDIFVGSILDLHKYEDEKFDVVLNLGSHYHLTDTAERNLSFEESIRVLKTGGIIAIAYVNQYANIIKFREMFTGEFELLDDYMKNGFHSKNKVFYCTTPELIEKEIEDYNLEIVHHIATDGMKFIIGDVVNELPMEKFKKWMAFHLSTCEDRSILGASEHGLIIAKKV</sequence>
<gene>
    <name evidence="2" type="ORF">QE109_01840</name>
</gene>
<keyword evidence="2" id="KW-0489">Methyltransferase</keyword>
<dbReference type="InterPro" id="IPR029063">
    <property type="entry name" value="SAM-dependent_MTases_sf"/>
</dbReference>
<proteinExistence type="predicted"/>
<dbReference type="Gene3D" id="3.40.50.150">
    <property type="entry name" value="Vaccinia Virus protein VP39"/>
    <property type="match status" value="1"/>
</dbReference>
<dbReference type="CDD" id="cd02440">
    <property type="entry name" value="AdoMet_MTases"/>
    <property type="match status" value="1"/>
</dbReference>
<organism evidence="2 3">
    <name type="scientific">Fusibacter bizertensis</name>
    <dbReference type="NCBI Taxonomy" id="1488331"/>
    <lineage>
        <taxon>Bacteria</taxon>
        <taxon>Bacillati</taxon>
        <taxon>Bacillota</taxon>
        <taxon>Clostridia</taxon>
        <taxon>Eubacteriales</taxon>
        <taxon>Eubacteriales Family XII. Incertae Sedis</taxon>
        <taxon>Fusibacter</taxon>
    </lineage>
</organism>
<keyword evidence="3" id="KW-1185">Reference proteome</keyword>
<evidence type="ECO:0000259" key="1">
    <source>
        <dbReference type="Pfam" id="PF08241"/>
    </source>
</evidence>
<dbReference type="Proteomes" id="UP001158045">
    <property type="component" value="Unassembled WGS sequence"/>
</dbReference>
<keyword evidence="2" id="KW-0808">Transferase</keyword>
<dbReference type="GO" id="GO:0032259">
    <property type="term" value="P:methylation"/>
    <property type="evidence" value="ECO:0007669"/>
    <property type="project" value="UniProtKB-KW"/>
</dbReference>
<protein>
    <submittedName>
        <fullName evidence="2">Class I SAM-dependent methyltransferase</fullName>
    </submittedName>
</protein>
<feature type="domain" description="Methyltransferase type 11" evidence="1">
    <location>
        <begin position="49"/>
        <end position="148"/>
    </location>
</feature>
<dbReference type="GO" id="GO:0008168">
    <property type="term" value="F:methyltransferase activity"/>
    <property type="evidence" value="ECO:0007669"/>
    <property type="project" value="UniProtKB-KW"/>
</dbReference>